<dbReference type="eggNOG" id="KOG2205">
    <property type="taxonomic scope" value="Eukaryota"/>
</dbReference>
<feature type="compositionally biased region" description="Low complexity" evidence="1">
    <location>
        <begin position="422"/>
        <end position="436"/>
    </location>
</feature>
<dbReference type="STRING" id="135651.G0NKA1"/>
<dbReference type="InterPro" id="IPR044294">
    <property type="entry name" value="Lipase-like"/>
</dbReference>
<dbReference type="Pfam" id="PF05057">
    <property type="entry name" value="DUF676"/>
    <property type="match status" value="1"/>
</dbReference>
<gene>
    <name evidence="3" type="ORF">CAEBREN_00696</name>
</gene>
<feature type="domain" description="DUF676" evidence="2">
    <location>
        <begin position="569"/>
        <end position="773"/>
    </location>
</feature>
<proteinExistence type="predicted"/>
<evidence type="ECO:0000313" key="3">
    <source>
        <dbReference type="EMBL" id="EGT32762.1"/>
    </source>
</evidence>
<evidence type="ECO:0000259" key="2">
    <source>
        <dbReference type="Pfam" id="PF05057"/>
    </source>
</evidence>
<dbReference type="EMBL" id="GL379898">
    <property type="protein sequence ID" value="EGT32762.1"/>
    <property type="molecule type" value="Genomic_DNA"/>
</dbReference>
<sequence length="859" mass="96462">MRIEAHQVFNVSIQLCEFFNVDLSDRGYYQVRLRPKKTVEIASVDISHDSEGDRDSGYMDRYHPPQYEAFIKLTKRIVEIPLDPTRLVAAARSLYFESSYLSAITMCVYSSLVMVATRQRRANAAESSSSAKSTKLRRVYNSSAHALLFATRSIQQFIVRNSRLVNASVSVAILDVQNEMKASLVRFDSSDQPTSCVEADVAEWSTKITLIYQQMLVLFKKSTELSQQLLLVFDKQRRAVFREAFWITERPIDKCSIKTPVAVLEHYKSIIKVDYLKKLPRCTIFCEETDCPGEFCPIIFEDVFSRSPDSMLKMNPNHDELKMPSSASMPVVKTHDKHKSFREKIRKETRKLIHPRRKSLDCSQSLSRKVDGGASSRNRTKTLMETTSPDGCGLLMKSTNIPSCSENKPSTYTEESALESPSCHSEPIASPSSSSEYGRCSAAGEPPESGTRLPLVSKESVTSSEVANALRASVSADDVLSFTAGPGGPSQVGKLSEADQKLAEEHPKDIMAAFELLREREAAKRMLREQAGYEGHLYSEQSGKSMIGPVCTPIKSDLVMGDPVFRSASNTHLVVFVHGLEGSHEDLVPFRCGLDQAVSAHYHCIQMEGEDFNEEPWAFEYLMSSANRSQTWADITTMAHNLLSEVREFVEEARTDIQRISFMAHSLGGVIVRCAVGLAPEVEMQWMVDRCYTLMTINSPHLGLAYVPKHIHWGVQFVKWWKKSRSMEQLSFRDSVDFTSSFVYKTSLNSACGKFKHILLVGTPHDQLVPYMSSLLVPSKVSSDDHSQFGEAYREMMSACLNSIRNSEKSETLVRYTTFHQLGSSNAQKLTGRAAHVVALEDSIFIEKLFNISAVKYFV</sequence>
<reference evidence="4" key="1">
    <citation type="submission" date="2011-07" db="EMBL/GenBank/DDBJ databases">
        <authorList>
            <consortium name="Caenorhabditis brenneri Sequencing and Analysis Consortium"/>
            <person name="Wilson R.K."/>
        </authorList>
    </citation>
    <scope>NUCLEOTIDE SEQUENCE [LARGE SCALE GENOMIC DNA]</scope>
    <source>
        <strain evidence="4">PB2801</strain>
    </source>
</reference>
<dbReference type="PANTHER" id="PTHR12482">
    <property type="entry name" value="LIPASE ROG1-RELATED-RELATED"/>
    <property type="match status" value="1"/>
</dbReference>
<protein>
    <recommendedName>
        <fullName evidence="2">DUF676 domain-containing protein</fullName>
    </recommendedName>
</protein>
<dbReference type="PANTHER" id="PTHR12482:SF5">
    <property type="entry name" value="DUF676 DOMAIN-CONTAINING PROTEIN"/>
    <property type="match status" value="1"/>
</dbReference>
<dbReference type="OrthoDB" id="273452at2759"/>
<dbReference type="FunCoup" id="G0NKA1">
    <property type="interactions" value="972"/>
</dbReference>
<name>G0NKA1_CAEBE</name>
<dbReference type="HOGENOM" id="CLU_310846_0_0_1"/>
<feature type="compositionally biased region" description="Polar residues" evidence="1">
    <location>
        <begin position="397"/>
        <end position="414"/>
    </location>
</feature>
<dbReference type="Gene3D" id="3.40.50.1820">
    <property type="entry name" value="alpha/beta hydrolase"/>
    <property type="match status" value="1"/>
</dbReference>
<organism evidence="4">
    <name type="scientific">Caenorhabditis brenneri</name>
    <name type="common">Nematode worm</name>
    <dbReference type="NCBI Taxonomy" id="135651"/>
    <lineage>
        <taxon>Eukaryota</taxon>
        <taxon>Metazoa</taxon>
        <taxon>Ecdysozoa</taxon>
        <taxon>Nematoda</taxon>
        <taxon>Chromadorea</taxon>
        <taxon>Rhabditida</taxon>
        <taxon>Rhabditina</taxon>
        <taxon>Rhabditomorpha</taxon>
        <taxon>Rhabditoidea</taxon>
        <taxon>Rhabditidae</taxon>
        <taxon>Peloderinae</taxon>
        <taxon>Caenorhabditis</taxon>
    </lineage>
</organism>
<dbReference type="InParanoid" id="G0NKA1"/>
<dbReference type="InterPro" id="IPR007751">
    <property type="entry name" value="DUF676_lipase-like"/>
</dbReference>
<feature type="compositionally biased region" description="Polar residues" evidence="1">
    <location>
        <begin position="375"/>
        <end position="389"/>
    </location>
</feature>
<evidence type="ECO:0000313" key="4">
    <source>
        <dbReference type="Proteomes" id="UP000008068"/>
    </source>
</evidence>
<evidence type="ECO:0000256" key="1">
    <source>
        <dbReference type="SAM" id="MobiDB-lite"/>
    </source>
</evidence>
<keyword evidence="4" id="KW-1185">Reference proteome</keyword>
<feature type="region of interest" description="Disordered" evidence="1">
    <location>
        <begin position="354"/>
        <end position="455"/>
    </location>
</feature>
<dbReference type="OMA" id="TIFCEET"/>
<dbReference type="SUPFAM" id="SSF53474">
    <property type="entry name" value="alpha/beta-Hydrolases"/>
    <property type="match status" value="1"/>
</dbReference>
<dbReference type="InterPro" id="IPR029058">
    <property type="entry name" value="AB_hydrolase_fold"/>
</dbReference>
<dbReference type="Proteomes" id="UP000008068">
    <property type="component" value="Unassembled WGS sequence"/>
</dbReference>
<dbReference type="AlphaFoldDB" id="G0NKA1"/>
<accession>G0NKA1</accession>